<proteinExistence type="predicted"/>
<sequence length="102" mass="11038">LISGGDIAIDVDAGLVSEPMEAQHFFRLLGIHSRSMLAVLFTETGLMPIRIRCLLLALGRLRYMASLGDERTVYAALLDLVGLFTTVFSGWAGDVAILLSTL</sequence>
<dbReference type="AlphaFoldDB" id="A0AAD7G3M4"/>
<dbReference type="Proteomes" id="UP001221757">
    <property type="component" value="Unassembled WGS sequence"/>
</dbReference>
<dbReference type="EMBL" id="JARKIE010000226">
    <property type="protein sequence ID" value="KAJ7664166.1"/>
    <property type="molecule type" value="Genomic_DNA"/>
</dbReference>
<protein>
    <submittedName>
        <fullName evidence="1">Uncharacterized protein</fullName>
    </submittedName>
</protein>
<feature type="non-terminal residue" evidence="1">
    <location>
        <position position="1"/>
    </location>
</feature>
<feature type="non-terminal residue" evidence="1">
    <location>
        <position position="102"/>
    </location>
</feature>
<comment type="caution">
    <text evidence="1">The sequence shown here is derived from an EMBL/GenBank/DDBJ whole genome shotgun (WGS) entry which is preliminary data.</text>
</comment>
<keyword evidence="2" id="KW-1185">Reference proteome</keyword>
<evidence type="ECO:0000313" key="2">
    <source>
        <dbReference type="Proteomes" id="UP001221757"/>
    </source>
</evidence>
<organism evidence="1 2">
    <name type="scientific">Mycena rosella</name>
    <name type="common">Pink bonnet</name>
    <name type="synonym">Agaricus rosellus</name>
    <dbReference type="NCBI Taxonomy" id="1033263"/>
    <lineage>
        <taxon>Eukaryota</taxon>
        <taxon>Fungi</taxon>
        <taxon>Dikarya</taxon>
        <taxon>Basidiomycota</taxon>
        <taxon>Agaricomycotina</taxon>
        <taxon>Agaricomycetes</taxon>
        <taxon>Agaricomycetidae</taxon>
        <taxon>Agaricales</taxon>
        <taxon>Marasmiineae</taxon>
        <taxon>Mycenaceae</taxon>
        <taxon>Mycena</taxon>
    </lineage>
</organism>
<reference evidence="1" key="1">
    <citation type="submission" date="2023-03" db="EMBL/GenBank/DDBJ databases">
        <title>Massive genome expansion in bonnet fungi (Mycena s.s.) driven by repeated elements and novel gene families across ecological guilds.</title>
        <authorList>
            <consortium name="Lawrence Berkeley National Laboratory"/>
            <person name="Harder C.B."/>
            <person name="Miyauchi S."/>
            <person name="Viragh M."/>
            <person name="Kuo A."/>
            <person name="Thoen E."/>
            <person name="Andreopoulos B."/>
            <person name="Lu D."/>
            <person name="Skrede I."/>
            <person name="Drula E."/>
            <person name="Henrissat B."/>
            <person name="Morin E."/>
            <person name="Kohler A."/>
            <person name="Barry K."/>
            <person name="LaButti K."/>
            <person name="Morin E."/>
            <person name="Salamov A."/>
            <person name="Lipzen A."/>
            <person name="Mereny Z."/>
            <person name="Hegedus B."/>
            <person name="Baldrian P."/>
            <person name="Stursova M."/>
            <person name="Weitz H."/>
            <person name="Taylor A."/>
            <person name="Grigoriev I.V."/>
            <person name="Nagy L.G."/>
            <person name="Martin F."/>
            <person name="Kauserud H."/>
        </authorList>
    </citation>
    <scope>NUCLEOTIDE SEQUENCE</scope>
    <source>
        <strain evidence="1">CBHHK067</strain>
    </source>
</reference>
<gene>
    <name evidence="1" type="ORF">B0H17DRAFT_844736</name>
</gene>
<evidence type="ECO:0000313" key="1">
    <source>
        <dbReference type="EMBL" id="KAJ7664166.1"/>
    </source>
</evidence>
<accession>A0AAD7G3M4</accession>
<name>A0AAD7G3M4_MYCRO</name>